<gene>
    <name evidence="1" type="ORF">A2U01_0004963</name>
</gene>
<organism evidence="1 2">
    <name type="scientific">Trifolium medium</name>
    <dbReference type="NCBI Taxonomy" id="97028"/>
    <lineage>
        <taxon>Eukaryota</taxon>
        <taxon>Viridiplantae</taxon>
        <taxon>Streptophyta</taxon>
        <taxon>Embryophyta</taxon>
        <taxon>Tracheophyta</taxon>
        <taxon>Spermatophyta</taxon>
        <taxon>Magnoliopsida</taxon>
        <taxon>eudicotyledons</taxon>
        <taxon>Gunneridae</taxon>
        <taxon>Pentapetalae</taxon>
        <taxon>rosids</taxon>
        <taxon>fabids</taxon>
        <taxon>Fabales</taxon>
        <taxon>Fabaceae</taxon>
        <taxon>Papilionoideae</taxon>
        <taxon>50 kb inversion clade</taxon>
        <taxon>NPAAA clade</taxon>
        <taxon>Hologalegina</taxon>
        <taxon>IRL clade</taxon>
        <taxon>Trifolieae</taxon>
        <taxon>Trifolium</taxon>
    </lineage>
</organism>
<reference evidence="1 2" key="1">
    <citation type="journal article" date="2018" name="Front. Plant Sci.">
        <title>Red Clover (Trifolium pratense) and Zigzag Clover (T. medium) - A Picture of Genomic Similarities and Differences.</title>
        <authorList>
            <person name="Dluhosova J."/>
            <person name="Istvanek J."/>
            <person name="Nedelnik J."/>
            <person name="Repkova J."/>
        </authorList>
    </citation>
    <scope>NUCLEOTIDE SEQUENCE [LARGE SCALE GENOMIC DNA]</scope>
    <source>
        <strain evidence="2">cv. 10/8</strain>
        <tissue evidence="1">Leaf</tissue>
    </source>
</reference>
<sequence>FLPFLEPILEPESVCETKMVDTVTSTCDVDDDDDVGKLAITGVVLGDSWNNN</sequence>
<dbReference type="Proteomes" id="UP000265520">
    <property type="component" value="Unassembled WGS sequence"/>
</dbReference>
<dbReference type="EMBL" id="LXQA010006312">
    <property type="protein sequence ID" value="MCH84132.1"/>
    <property type="molecule type" value="Genomic_DNA"/>
</dbReference>
<protein>
    <submittedName>
        <fullName evidence="1">Uncharacterized protein</fullName>
    </submittedName>
</protein>
<accession>A0A392M9H2</accession>
<evidence type="ECO:0000313" key="1">
    <source>
        <dbReference type="EMBL" id="MCH84132.1"/>
    </source>
</evidence>
<comment type="caution">
    <text evidence="1">The sequence shown here is derived from an EMBL/GenBank/DDBJ whole genome shotgun (WGS) entry which is preliminary data.</text>
</comment>
<keyword evidence="2" id="KW-1185">Reference proteome</keyword>
<dbReference type="AlphaFoldDB" id="A0A392M9H2"/>
<name>A0A392M9H2_9FABA</name>
<evidence type="ECO:0000313" key="2">
    <source>
        <dbReference type="Proteomes" id="UP000265520"/>
    </source>
</evidence>
<proteinExistence type="predicted"/>
<feature type="non-terminal residue" evidence="1">
    <location>
        <position position="1"/>
    </location>
</feature>